<comment type="caution">
    <text evidence="2">The sequence shown here is derived from an EMBL/GenBank/DDBJ whole genome shotgun (WGS) entry which is preliminary data.</text>
</comment>
<feature type="region of interest" description="Disordered" evidence="1">
    <location>
        <begin position="181"/>
        <end position="237"/>
    </location>
</feature>
<feature type="region of interest" description="Disordered" evidence="1">
    <location>
        <begin position="63"/>
        <end position="114"/>
    </location>
</feature>
<dbReference type="Proteomes" id="UP001497392">
    <property type="component" value="Unassembled WGS sequence"/>
</dbReference>
<organism evidence="2 3">
    <name type="scientific">Coccomyxa viridis</name>
    <dbReference type="NCBI Taxonomy" id="1274662"/>
    <lineage>
        <taxon>Eukaryota</taxon>
        <taxon>Viridiplantae</taxon>
        <taxon>Chlorophyta</taxon>
        <taxon>core chlorophytes</taxon>
        <taxon>Trebouxiophyceae</taxon>
        <taxon>Trebouxiophyceae incertae sedis</taxon>
        <taxon>Coccomyxaceae</taxon>
        <taxon>Coccomyxa</taxon>
    </lineage>
</organism>
<name>A0ABP1FTW3_9CHLO</name>
<sequence>MWAPANLPALHQGTQPVALPCQQRHRQHTTVVPNVHQQPRLTKAVLDQHEKAALTSLLLMQQQSSPMKAPGGSHTPTPGLERMETEQLETSQPSCETSDTCSETGSSSHPPPRKAARRCLISLAGTTTPRPQRLEEPRKLAPVYIPVTRQQDFPMSRQTACAMVQNLLQHPNASTPFPAHLAASGHKRELPEPDQARSGRFFMPFAGAPRPVLPSAAPNGQGAALPDEEAPGDAGTP</sequence>
<evidence type="ECO:0000313" key="2">
    <source>
        <dbReference type="EMBL" id="CAL5220932.1"/>
    </source>
</evidence>
<accession>A0ABP1FTW3</accession>
<gene>
    <name evidence="2" type="primary">g3030</name>
    <name evidence="2" type="ORF">VP750_LOCUS2591</name>
</gene>
<evidence type="ECO:0000256" key="1">
    <source>
        <dbReference type="SAM" id="MobiDB-lite"/>
    </source>
</evidence>
<keyword evidence="3" id="KW-1185">Reference proteome</keyword>
<protein>
    <submittedName>
        <fullName evidence="2">G3030 protein</fullName>
    </submittedName>
</protein>
<reference evidence="2 3" key="1">
    <citation type="submission" date="2024-06" db="EMBL/GenBank/DDBJ databases">
        <authorList>
            <person name="Kraege A."/>
            <person name="Thomma B."/>
        </authorList>
    </citation>
    <scope>NUCLEOTIDE SEQUENCE [LARGE SCALE GENOMIC DNA]</scope>
</reference>
<feature type="compositionally biased region" description="Polar residues" evidence="1">
    <location>
        <begin position="88"/>
        <end position="108"/>
    </location>
</feature>
<proteinExistence type="predicted"/>
<dbReference type="EMBL" id="CAXHTA020000004">
    <property type="protein sequence ID" value="CAL5220932.1"/>
    <property type="molecule type" value="Genomic_DNA"/>
</dbReference>
<evidence type="ECO:0000313" key="3">
    <source>
        <dbReference type="Proteomes" id="UP001497392"/>
    </source>
</evidence>
<feature type="compositionally biased region" description="Basic and acidic residues" evidence="1">
    <location>
        <begin position="186"/>
        <end position="197"/>
    </location>
</feature>